<dbReference type="Pfam" id="PF13377">
    <property type="entry name" value="Peripla_BP_3"/>
    <property type="match status" value="1"/>
</dbReference>
<keyword evidence="3" id="KW-0804">Transcription</keyword>
<dbReference type="EMBL" id="QORN01000022">
    <property type="protein sequence ID" value="MBD5806766.1"/>
    <property type="molecule type" value="Genomic_DNA"/>
</dbReference>
<dbReference type="SUPFAM" id="SSF47413">
    <property type="entry name" value="lambda repressor-like DNA-binding domains"/>
    <property type="match status" value="1"/>
</dbReference>
<accession>A0ABR8P7T6</accession>
<evidence type="ECO:0000313" key="5">
    <source>
        <dbReference type="EMBL" id="MBD5806766.1"/>
    </source>
</evidence>
<reference evidence="5 6" key="1">
    <citation type="submission" date="2018-07" db="EMBL/GenBank/DDBJ databases">
        <title>Phylogenomic Insights into understanding Host Adaptation of Lactobacillus reuteri by a novel species, Lactobacillus spp. M31.</title>
        <authorList>
            <person name="Sharma S."/>
            <person name="Patil P."/>
            <person name="Korpole S."/>
            <person name="Patil P.B."/>
        </authorList>
    </citation>
    <scope>NUCLEOTIDE SEQUENCE [LARGE SCALE GENOMIC DNA]</scope>
    <source>
        <strain evidence="5 6">M31</strain>
    </source>
</reference>
<dbReference type="Gene3D" id="1.10.260.40">
    <property type="entry name" value="lambda repressor-like DNA-binding domains"/>
    <property type="match status" value="1"/>
</dbReference>
<evidence type="ECO:0000256" key="3">
    <source>
        <dbReference type="ARBA" id="ARBA00023163"/>
    </source>
</evidence>
<gene>
    <name evidence="5" type="ORF">DTK66_06515</name>
</gene>
<sequence>MVGIRKIAKEAGVSPATVSRVLNNDLSFSVSKQTKQRIKAVANKYHYIPQANKRVSYPQKQLSLLVITTHSLDAESHDPYFAQVHDGIVQEASKRGMQIKDFLRFPNKQFQITDAQKYDGIIIAGVFAKEFYADLHTVNSNIVLIDEYRYLPAYDIIRNSYFDETQLVLSKLLANGISNISFIGGKIKPMKITGASTDTYQDIRTKAYLMWMKDHNLTPQLALNGWAPKDGFQAMQALLPQAPQAVLIASDQLAIGAYRAINQCGKSIPNDLQIISYNDSNIAAYLVPSLSSINPHSSMMGRIAVQRLVNRIYHPHELPIHLNLPAGITWRESSVINLSK</sequence>
<evidence type="ECO:0000259" key="4">
    <source>
        <dbReference type="PROSITE" id="PS50932"/>
    </source>
</evidence>
<dbReference type="SMART" id="SM00354">
    <property type="entry name" value="HTH_LACI"/>
    <property type="match status" value="1"/>
</dbReference>
<dbReference type="InterPro" id="IPR028082">
    <property type="entry name" value="Peripla_BP_I"/>
</dbReference>
<protein>
    <submittedName>
        <fullName evidence="5">LacI family transcriptional regulator</fullName>
    </submittedName>
</protein>
<dbReference type="InterPro" id="IPR000843">
    <property type="entry name" value="HTH_LacI"/>
</dbReference>
<dbReference type="SUPFAM" id="SSF53822">
    <property type="entry name" value="Periplasmic binding protein-like I"/>
    <property type="match status" value="1"/>
</dbReference>
<keyword evidence="1" id="KW-0805">Transcription regulation</keyword>
<dbReference type="InterPro" id="IPR046335">
    <property type="entry name" value="LacI/GalR-like_sensor"/>
</dbReference>
<evidence type="ECO:0000256" key="2">
    <source>
        <dbReference type="ARBA" id="ARBA00023125"/>
    </source>
</evidence>
<organism evidence="5 6">
    <name type="scientific">Limosilactobacillus walteri</name>
    <dbReference type="NCBI Taxonomy" id="2268022"/>
    <lineage>
        <taxon>Bacteria</taxon>
        <taxon>Bacillati</taxon>
        <taxon>Bacillota</taxon>
        <taxon>Bacilli</taxon>
        <taxon>Lactobacillales</taxon>
        <taxon>Lactobacillaceae</taxon>
        <taxon>Limosilactobacillus</taxon>
    </lineage>
</organism>
<name>A0ABR8P7T6_9LACO</name>
<keyword evidence="2" id="KW-0238">DNA-binding</keyword>
<dbReference type="Gene3D" id="3.40.50.2300">
    <property type="match status" value="2"/>
</dbReference>
<evidence type="ECO:0000313" key="6">
    <source>
        <dbReference type="Proteomes" id="UP000704341"/>
    </source>
</evidence>
<dbReference type="RefSeq" id="WP_191668149.1">
    <property type="nucleotide sequence ID" value="NZ_QORN01000022.1"/>
</dbReference>
<dbReference type="PROSITE" id="PS50932">
    <property type="entry name" value="HTH_LACI_2"/>
    <property type="match status" value="1"/>
</dbReference>
<dbReference type="CDD" id="cd01544">
    <property type="entry name" value="PBP1_GalR"/>
    <property type="match status" value="1"/>
</dbReference>
<dbReference type="InterPro" id="IPR010982">
    <property type="entry name" value="Lambda_DNA-bd_dom_sf"/>
</dbReference>
<evidence type="ECO:0000256" key="1">
    <source>
        <dbReference type="ARBA" id="ARBA00023015"/>
    </source>
</evidence>
<comment type="caution">
    <text evidence="5">The sequence shown here is derived from an EMBL/GenBank/DDBJ whole genome shotgun (WGS) entry which is preliminary data.</text>
</comment>
<dbReference type="CDD" id="cd01392">
    <property type="entry name" value="HTH_LacI"/>
    <property type="match status" value="1"/>
</dbReference>
<dbReference type="Pfam" id="PF00356">
    <property type="entry name" value="LacI"/>
    <property type="match status" value="1"/>
</dbReference>
<feature type="domain" description="HTH lacI-type" evidence="4">
    <location>
        <begin position="2"/>
        <end position="58"/>
    </location>
</feature>
<keyword evidence="6" id="KW-1185">Reference proteome</keyword>
<dbReference type="Proteomes" id="UP000704341">
    <property type="component" value="Unassembled WGS sequence"/>
</dbReference>
<dbReference type="PANTHER" id="PTHR30146:SF149">
    <property type="entry name" value="HTH-TYPE TRANSCRIPTIONAL REGULATOR EBGR"/>
    <property type="match status" value="1"/>
</dbReference>
<proteinExistence type="predicted"/>
<dbReference type="PANTHER" id="PTHR30146">
    <property type="entry name" value="LACI-RELATED TRANSCRIPTIONAL REPRESSOR"/>
    <property type="match status" value="1"/>
</dbReference>